<proteinExistence type="predicted"/>
<keyword evidence="2" id="KW-1185">Reference proteome</keyword>
<name>A0AAW0ARC7_9AGAR</name>
<protein>
    <submittedName>
        <fullName evidence="1">Uncharacterized protein</fullName>
    </submittedName>
</protein>
<organism evidence="1 2">
    <name type="scientific">Favolaschia claudopus</name>
    <dbReference type="NCBI Taxonomy" id="2862362"/>
    <lineage>
        <taxon>Eukaryota</taxon>
        <taxon>Fungi</taxon>
        <taxon>Dikarya</taxon>
        <taxon>Basidiomycota</taxon>
        <taxon>Agaricomycotina</taxon>
        <taxon>Agaricomycetes</taxon>
        <taxon>Agaricomycetidae</taxon>
        <taxon>Agaricales</taxon>
        <taxon>Marasmiineae</taxon>
        <taxon>Mycenaceae</taxon>
        <taxon>Favolaschia</taxon>
    </lineage>
</organism>
<comment type="caution">
    <text evidence="1">The sequence shown here is derived from an EMBL/GenBank/DDBJ whole genome shotgun (WGS) entry which is preliminary data.</text>
</comment>
<dbReference type="Proteomes" id="UP001362999">
    <property type="component" value="Unassembled WGS sequence"/>
</dbReference>
<dbReference type="EMBL" id="JAWWNJ010000056">
    <property type="protein sequence ID" value="KAK7014651.1"/>
    <property type="molecule type" value="Genomic_DNA"/>
</dbReference>
<dbReference type="AlphaFoldDB" id="A0AAW0ARC7"/>
<evidence type="ECO:0000313" key="2">
    <source>
        <dbReference type="Proteomes" id="UP001362999"/>
    </source>
</evidence>
<accession>A0AAW0ARC7</accession>
<sequence>MPRHIQACNGTTSTTNAAIPLTTTQSKTAAASYPKQPRQIKIRRTNPAELADQVDISLKDAVAAFRISKEQYHVHPTPSQKTRELAAEVYRLTHGGDTWMENMVESAVEAARCATRDYDDLKGMVTGLIEQIKHSSID</sequence>
<reference evidence="1 2" key="1">
    <citation type="journal article" date="2024" name="J Genomics">
        <title>Draft genome sequencing and assembly of Favolaschia claudopus CIRM-BRFM 2984 isolated from oak limbs.</title>
        <authorList>
            <person name="Navarro D."/>
            <person name="Drula E."/>
            <person name="Chaduli D."/>
            <person name="Cazenave R."/>
            <person name="Ahrendt S."/>
            <person name="Wang J."/>
            <person name="Lipzen A."/>
            <person name="Daum C."/>
            <person name="Barry K."/>
            <person name="Grigoriev I.V."/>
            <person name="Favel A."/>
            <person name="Rosso M.N."/>
            <person name="Martin F."/>
        </authorList>
    </citation>
    <scope>NUCLEOTIDE SEQUENCE [LARGE SCALE GENOMIC DNA]</scope>
    <source>
        <strain evidence="1 2">CIRM-BRFM 2984</strain>
    </source>
</reference>
<evidence type="ECO:0000313" key="1">
    <source>
        <dbReference type="EMBL" id="KAK7014651.1"/>
    </source>
</evidence>
<gene>
    <name evidence="1" type="ORF">R3P38DRAFT_2787482</name>
</gene>